<evidence type="ECO:0000256" key="2">
    <source>
        <dbReference type="ARBA" id="ARBA00022664"/>
    </source>
</evidence>
<feature type="region of interest" description="Disordered" evidence="7">
    <location>
        <begin position="205"/>
        <end position="232"/>
    </location>
</feature>
<dbReference type="PANTHER" id="PTHR15608">
    <property type="entry name" value="SPLICING FACTOR U2AF-ASSOCIATED PROTEIN 2"/>
    <property type="match status" value="1"/>
</dbReference>
<dbReference type="SUPFAM" id="SSF54928">
    <property type="entry name" value="RNA-binding domain, RBD"/>
    <property type="match status" value="2"/>
</dbReference>
<dbReference type="InterPro" id="IPR034393">
    <property type="entry name" value="TatSF1-like"/>
</dbReference>
<sequence>MAASDRAPFPTSPEDFDTDERISFSKASETYLLEDENGDEWEWVARQSKWVPAMDEALMEQQRQAYKVEGVDESEPAVDLRKRKAEGQDGSSNGKASKKQKPEQQQPRERVNTAVYVTSLPEDVDTQELHDVFSKFGVIAESLDSSEPRIKLYYNDDGSFKGDALIVYFRPESVQLAINMLDETDFRLGQQLPTGPMRVREAEASYKAQKEQPLATEQAKKKGTGAHRDRQKVIRKTQEMNNRLADWDDDDPQSIPDTSSRWDKVVVLKHMFTLDELAEDAAAALDIKDDIREECEKLGHVTNVVLYDKEESGIVTVRFGNATSAMECVKVFNGRWFDQRQVVAHLADGKERFRKSKKGEMGAEDDEEKRLEQFKEKNLTIPSYRPLSAHSAAADASHPHPHHRDRPSNMARGGGGKFAWIRDIPKRLLISYILDWAVIVALAALALGLHYVEPYMRPFSLLDLTISYPLVEPEQIPTTALALLCFVMPAIVICVVAAVFIPGKRVMHTAGSKGQWIWLKLWEMEQGWAGLCLSLAASLFITQCVKNLFGKPRPDMLARCQPDTTNIAQYVVGGYGNPLSDRWVLVSADICQQPDQASLYNGFRSFPSGHSSFSFAGMLYLTLWLCSKFRLVYPYLPSNLQSTEAAKDRELLPMHTNGHYVDEESAATNGGASSSAAGPADSAQEEYKTPRPAPLHGRQRPALPLRPRPDPHRHRRVHLLDAFPMVPPPAFAGPRLGLGTEGQESGVFGGRGE</sequence>
<keyword evidence="8" id="KW-0472">Membrane</keyword>
<organism evidence="10 11">
    <name type="scientific">Hortaea werneckii</name>
    <name type="common">Black yeast</name>
    <name type="synonym">Cladosporium werneckii</name>
    <dbReference type="NCBI Taxonomy" id="91943"/>
    <lineage>
        <taxon>Eukaryota</taxon>
        <taxon>Fungi</taxon>
        <taxon>Dikarya</taxon>
        <taxon>Ascomycota</taxon>
        <taxon>Pezizomycotina</taxon>
        <taxon>Dothideomycetes</taxon>
        <taxon>Dothideomycetidae</taxon>
        <taxon>Mycosphaerellales</taxon>
        <taxon>Teratosphaeriaceae</taxon>
        <taxon>Hortaea</taxon>
    </lineage>
</organism>
<dbReference type="InterPro" id="IPR012677">
    <property type="entry name" value="Nucleotide-bd_a/b_plait_sf"/>
</dbReference>
<feature type="region of interest" description="Disordered" evidence="7">
    <location>
        <begin position="664"/>
        <end position="712"/>
    </location>
</feature>
<name>A0A3M7JCC1_HORWE</name>
<keyword evidence="8" id="KW-1133">Transmembrane helix</keyword>
<dbReference type="Gene3D" id="3.30.70.330">
    <property type="match status" value="2"/>
</dbReference>
<comment type="similarity">
    <text evidence="1">Belongs to the HTATSF1 family.</text>
</comment>
<dbReference type="InterPro" id="IPR034392">
    <property type="entry name" value="TatSF1-like_RRM1"/>
</dbReference>
<dbReference type="InterPro" id="IPR036938">
    <property type="entry name" value="PAP2/HPO_sf"/>
</dbReference>
<dbReference type="CDD" id="cd12285">
    <property type="entry name" value="RRM3_RBM39_like"/>
    <property type="match status" value="1"/>
</dbReference>
<dbReference type="PANTHER" id="PTHR15608:SF0">
    <property type="entry name" value="HIV TAT-SPECIFIC FACTOR 1"/>
    <property type="match status" value="1"/>
</dbReference>
<dbReference type="InterPro" id="IPR000504">
    <property type="entry name" value="RRM_dom"/>
</dbReference>
<dbReference type="Pfam" id="PF00076">
    <property type="entry name" value="RRM_1"/>
    <property type="match status" value="1"/>
</dbReference>
<evidence type="ECO:0000313" key="11">
    <source>
        <dbReference type="Proteomes" id="UP000281677"/>
    </source>
</evidence>
<keyword evidence="3" id="KW-0677">Repeat</keyword>
<evidence type="ECO:0000256" key="8">
    <source>
        <dbReference type="SAM" id="Phobius"/>
    </source>
</evidence>
<dbReference type="Proteomes" id="UP000281677">
    <property type="component" value="Unassembled WGS sequence"/>
</dbReference>
<dbReference type="SMART" id="SM00360">
    <property type="entry name" value="RRM"/>
    <property type="match status" value="2"/>
</dbReference>
<feature type="compositionally biased region" description="Low complexity" evidence="7">
    <location>
        <begin position="666"/>
        <end position="682"/>
    </location>
</feature>
<dbReference type="AlphaFoldDB" id="A0A3M7JCC1"/>
<evidence type="ECO:0000256" key="4">
    <source>
        <dbReference type="ARBA" id="ARBA00022884"/>
    </source>
</evidence>
<dbReference type="CDD" id="cd03390">
    <property type="entry name" value="PAP2_containing_1_like"/>
    <property type="match status" value="1"/>
</dbReference>
<evidence type="ECO:0000256" key="5">
    <source>
        <dbReference type="ARBA" id="ARBA00023187"/>
    </source>
</evidence>
<evidence type="ECO:0000256" key="3">
    <source>
        <dbReference type="ARBA" id="ARBA00022737"/>
    </source>
</evidence>
<keyword evidence="5" id="KW-0508">mRNA splicing</keyword>
<keyword evidence="4 6" id="KW-0694">RNA-binding</keyword>
<comment type="caution">
    <text evidence="10">The sequence shown here is derived from an EMBL/GenBank/DDBJ whole genome shotgun (WGS) entry which is preliminary data.</text>
</comment>
<evidence type="ECO:0000256" key="6">
    <source>
        <dbReference type="PROSITE-ProRule" id="PRU00176"/>
    </source>
</evidence>
<dbReference type="FunFam" id="3.30.70.330:FF:000105">
    <property type="entry name" value="HIV Tat-specific factor 1 homolog"/>
    <property type="match status" value="1"/>
</dbReference>
<dbReference type="PROSITE" id="PS50102">
    <property type="entry name" value="RRM"/>
    <property type="match status" value="1"/>
</dbReference>
<feature type="region of interest" description="Disordered" evidence="7">
    <location>
        <begin position="67"/>
        <end position="111"/>
    </location>
</feature>
<dbReference type="VEuPathDB" id="FungiDB:BTJ68_12804"/>
<feature type="compositionally biased region" description="Basic and acidic residues" evidence="7">
    <location>
        <begin position="100"/>
        <end position="111"/>
    </location>
</feature>
<protein>
    <recommendedName>
        <fullName evidence="9">RRM domain-containing protein</fullName>
    </recommendedName>
</protein>
<dbReference type="CDD" id="cd12281">
    <property type="entry name" value="RRM1_TatSF1_like"/>
    <property type="match status" value="1"/>
</dbReference>
<feature type="transmembrane region" description="Helical" evidence="8">
    <location>
        <begin position="528"/>
        <end position="549"/>
    </location>
</feature>
<dbReference type="SUPFAM" id="SSF48317">
    <property type="entry name" value="Acid phosphatase/Vanadium-dependent haloperoxidase"/>
    <property type="match status" value="1"/>
</dbReference>
<dbReference type="Pfam" id="PF01569">
    <property type="entry name" value="PAP2"/>
    <property type="match status" value="1"/>
</dbReference>
<evidence type="ECO:0000259" key="9">
    <source>
        <dbReference type="PROSITE" id="PS50102"/>
    </source>
</evidence>
<evidence type="ECO:0000256" key="7">
    <source>
        <dbReference type="SAM" id="MobiDB-lite"/>
    </source>
</evidence>
<dbReference type="GO" id="GO:0000398">
    <property type="term" value="P:mRNA splicing, via spliceosome"/>
    <property type="evidence" value="ECO:0007669"/>
    <property type="project" value="InterPro"/>
</dbReference>
<keyword evidence="2" id="KW-0507">mRNA processing</keyword>
<feature type="region of interest" description="Disordered" evidence="7">
    <location>
        <begin position="731"/>
        <end position="753"/>
    </location>
</feature>
<dbReference type="InterPro" id="IPR035979">
    <property type="entry name" value="RBD_domain_sf"/>
</dbReference>
<dbReference type="InterPro" id="IPR000326">
    <property type="entry name" value="PAP2/HPO"/>
</dbReference>
<proteinExistence type="inferred from homology"/>
<gene>
    <name evidence="10" type="ORF">D0859_00408</name>
</gene>
<dbReference type="OrthoDB" id="10258585at2759"/>
<reference evidence="10 11" key="1">
    <citation type="journal article" date="2018" name="BMC Genomics">
        <title>Genomic evidence for intraspecific hybridization in a clonal and extremely halotolerant yeast.</title>
        <authorList>
            <person name="Gostincar C."/>
            <person name="Stajich J.E."/>
            <person name="Zupancic J."/>
            <person name="Zalar P."/>
            <person name="Gunde-Cimerman N."/>
        </authorList>
    </citation>
    <scope>NUCLEOTIDE SEQUENCE [LARGE SCALE GENOMIC DNA]</scope>
    <source>
        <strain evidence="10 11">EXF-120</strain>
    </source>
</reference>
<feature type="region of interest" description="Disordered" evidence="7">
    <location>
        <begin position="392"/>
        <end position="411"/>
    </location>
</feature>
<dbReference type="Gene3D" id="1.20.144.10">
    <property type="entry name" value="Phosphatidic acid phosphatase type 2/haloperoxidase"/>
    <property type="match status" value="1"/>
</dbReference>
<feature type="domain" description="RRM" evidence="9">
    <location>
        <begin position="113"/>
        <end position="204"/>
    </location>
</feature>
<dbReference type="GO" id="GO:0005686">
    <property type="term" value="C:U2 snRNP"/>
    <property type="evidence" value="ECO:0007669"/>
    <property type="project" value="TreeGrafter"/>
</dbReference>
<feature type="region of interest" description="Disordered" evidence="7">
    <location>
        <begin position="1"/>
        <end position="21"/>
    </location>
</feature>
<dbReference type="GO" id="GO:0005684">
    <property type="term" value="C:U2-type spliceosomal complex"/>
    <property type="evidence" value="ECO:0007669"/>
    <property type="project" value="TreeGrafter"/>
</dbReference>
<keyword evidence="8" id="KW-0812">Transmembrane</keyword>
<evidence type="ECO:0000313" key="10">
    <source>
        <dbReference type="EMBL" id="RMZ35447.1"/>
    </source>
</evidence>
<feature type="transmembrane region" description="Helical" evidence="8">
    <location>
        <begin position="429"/>
        <end position="452"/>
    </location>
</feature>
<feature type="transmembrane region" description="Helical" evidence="8">
    <location>
        <begin position="480"/>
        <end position="501"/>
    </location>
</feature>
<accession>A0A3M7JCC1</accession>
<dbReference type="EMBL" id="QWIT01000005">
    <property type="protein sequence ID" value="RMZ35447.1"/>
    <property type="molecule type" value="Genomic_DNA"/>
</dbReference>
<dbReference type="GO" id="GO:0003723">
    <property type="term" value="F:RNA binding"/>
    <property type="evidence" value="ECO:0007669"/>
    <property type="project" value="UniProtKB-UniRule"/>
</dbReference>
<evidence type="ECO:0000256" key="1">
    <source>
        <dbReference type="ARBA" id="ARBA00007747"/>
    </source>
</evidence>